<evidence type="ECO:0000313" key="9">
    <source>
        <dbReference type="Proteomes" id="UP000515161"/>
    </source>
</evidence>
<dbReference type="PROSITE" id="PS50095">
    <property type="entry name" value="PLAT"/>
    <property type="match status" value="2"/>
</dbReference>
<evidence type="ECO:0000256" key="3">
    <source>
        <dbReference type="ARBA" id="ARBA00022692"/>
    </source>
</evidence>
<dbReference type="KEGG" id="gacu:117557067"/>
<dbReference type="Gene3D" id="2.60.60.20">
    <property type="entry name" value="PLAT/LH2 domain"/>
    <property type="match status" value="2"/>
</dbReference>
<dbReference type="SUPFAM" id="SSF49723">
    <property type="entry name" value="Lipase/lipooxygenase domain (PLAT/LH2 domain)"/>
    <property type="match status" value="2"/>
</dbReference>
<organism evidence="9 10">
    <name type="scientific">Gymnodraco acuticeps</name>
    <name type="common">Antarctic dragonfish</name>
    <dbReference type="NCBI Taxonomy" id="8218"/>
    <lineage>
        <taxon>Eukaryota</taxon>
        <taxon>Metazoa</taxon>
        <taxon>Chordata</taxon>
        <taxon>Craniata</taxon>
        <taxon>Vertebrata</taxon>
        <taxon>Euteleostomi</taxon>
        <taxon>Actinopterygii</taxon>
        <taxon>Neopterygii</taxon>
        <taxon>Teleostei</taxon>
        <taxon>Neoteleostei</taxon>
        <taxon>Acanthomorphata</taxon>
        <taxon>Eupercaria</taxon>
        <taxon>Perciformes</taxon>
        <taxon>Notothenioidei</taxon>
        <taxon>Bathydraconidae</taxon>
        <taxon>Gymnodraco</taxon>
    </lineage>
</organism>
<comment type="subcellular location">
    <subcellularLocation>
        <location evidence="1">Membrane</location>
        <topology evidence="1">Multi-pass membrane protein</topology>
    </subcellularLocation>
</comment>
<dbReference type="Proteomes" id="UP000515161">
    <property type="component" value="Unplaced"/>
</dbReference>
<dbReference type="PANTHER" id="PTHR46730">
    <property type="entry name" value="POLYCYSTIN-1"/>
    <property type="match status" value="1"/>
</dbReference>
<evidence type="ECO:0000256" key="6">
    <source>
        <dbReference type="ARBA" id="ARBA00023136"/>
    </source>
</evidence>
<dbReference type="OrthoDB" id="10044145at2759"/>
<dbReference type="GeneID" id="117557067"/>
<dbReference type="AlphaFoldDB" id="A0A6P8VP72"/>
<accession>A0A6P8VP72</accession>
<dbReference type="InterPro" id="IPR046791">
    <property type="entry name" value="Polycystin_dom"/>
</dbReference>
<gene>
    <name evidence="10" type="primary">LOC117557067</name>
</gene>
<sequence length="393" mass="43003">MYLKTVPIYIMPPGPSTRRRALKLQRFCPFTLNGVTSRFAELHCGSVASLCSLQRLSKVQLLKCNILVADMMESEGRIPQRLTKEKYALGIVTLFPSLQDPHGKTGYVYMVLIGEDGFSQTRELHVPGCTLFRRNSQDTFIISAADSLGPVWGVHIWHDNSGPSPSWSIKHLDVSEVSSVTLVPESLLSFWSGIRSSSHKQTKDSVPPGTFGPSASVGLGHTKSAAASKLKLLQSDGWLDGHTVSLHFTLFSPAPNLFTSVTLHTEQSPPAGLLPSARVQSVGGCHSPAVGEYGVMVCQLLFLVLSLLQLCRQVYAVGEQGLMGYWRTPCNWLEVYMVLIGEDGFSQTRELHVPGCTLFRRNSQDTFIISAADSLGPVWGVHIWHDNSGPSPS</sequence>
<evidence type="ECO:0000256" key="4">
    <source>
        <dbReference type="ARBA" id="ARBA00022737"/>
    </source>
</evidence>
<comment type="caution">
    <text evidence="7">Lacks conserved residue(s) required for the propagation of feature annotation.</text>
</comment>
<evidence type="ECO:0000259" key="8">
    <source>
        <dbReference type="PROSITE" id="PS50095"/>
    </source>
</evidence>
<dbReference type="InterPro" id="IPR036392">
    <property type="entry name" value="PLAT/LH2_dom_sf"/>
</dbReference>
<dbReference type="Pfam" id="PF20519">
    <property type="entry name" value="Polycystin_dom"/>
    <property type="match status" value="1"/>
</dbReference>
<evidence type="ECO:0000256" key="7">
    <source>
        <dbReference type="PROSITE-ProRule" id="PRU00152"/>
    </source>
</evidence>
<keyword evidence="3" id="KW-0812">Transmembrane</keyword>
<dbReference type="InterPro" id="IPR001024">
    <property type="entry name" value="PLAT/LH2_dom"/>
</dbReference>
<evidence type="ECO:0000256" key="1">
    <source>
        <dbReference type="ARBA" id="ARBA00004141"/>
    </source>
</evidence>
<name>A0A6P8VP72_GYMAC</name>
<dbReference type="InParanoid" id="A0A6P8VP72"/>
<comment type="similarity">
    <text evidence="2">Belongs to the polycystin family.</text>
</comment>
<proteinExistence type="inferred from homology"/>
<evidence type="ECO:0000256" key="2">
    <source>
        <dbReference type="ARBA" id="ARBA00007200"/>
    </source>
</evidence>
<dbReference type="GO" id="GO:0005261">
    <property type="term" value="F:monoatomic cation channel activity"/>
    <property type="evidence" value="ECO:0007669"/>
    <property type="project" value="TreeGrafter"/>
</dbReference>
<dbReference type="Pfam" id="PF01477">
    <property type="entry name" value="PLAT"/>
    <property type="match status" value="1"/>
</dbReference>
<feature type="domain" description="PLAT" evidence="8">
    <location>
        <begin position="315"/>
        <end position="393"/>
    </location>
</feature>
<feature type="domain" description="PLAT" evidence="8">
    <location>
        <begin position="85"/>
        <end position="206"/>
    </location>
</feature>
<keyword evidence="4" id="KW-0677">Repeat</keyword>
<keyword evidence="9" id="KW-1185">Reference proteome</keyword>
<evidence type="ECO:0000256" key="5">
    <source>
        <dbReference type="ARBA" id="ARBA00022989"/>
    </source>
</evidence>
<dbReference type="GO" id="GO:0005886">
    <property type="term" value="C:plasma membrane"/>
    <property type="evidence" value="ECO:0007669"/>
    <property type="project" value="TreeGrafter"/>
</dbReference>
<keyword evidence="5" id="KW-1133">Transmembrane helix</keyword>
<reference evidence="10" key="1">
    <citation type="submission" date="2025-08" db="UniProtKB">
        <authorList>
            <consortium name="RefSeq"/>
        </authorList>
    </citation>
    <scope>IDENTIFICATION</scope>
</reference>
<dbReference type="GO" id="GO:0006816">
    <property type="term" value="P:calcium ion transport"/>
    <property type="evidence" value="ECO:0007669"/>
    <property type="project" value="TreeGrafter"/>
</dbReference>
<evidence type="ECO:0000313" key="10">
    <source>
        <dbReference type="RefSeq" id="XP_034088640.1"/>
    </source>
</evidence>
<protein>
    <submittedName>
        <fullName evidence="10">Polycystic kidney disease 1 like 1-like isoform X1</fullName>
    </submittedName>
</protein>
<keyword evidence="6" id="KW-0472">Membrane</keyword>
<dbReference type="RefSeq" id="XP_034088640.1">
    <property type="nucleotide sequence ID" value="XM_034232749.1"/>
</dbReference>
<dbReference type="PANTHER" id="PTHR46730:SF4">
    <property type="entry name" value="POLYCYSTIC KIDNEY DISEASE PROTEIN 1-LIKE 1"/>
    <property type="match status" value="1"/>
</dbReference>